<proteinExistence type="inferred from homology"/>
<evidence type="ECO:0000256" key="2">
    <source>
        <dbReference type="ARBA" id="ARBA00023015"/>
    </source>
</evidence>
<evidence type="ECO:0000256" key="1">
    <source>
        <dbReference type="ARBA" id="ARBA00009437"/>
    </source>
</evidence>
<evidence type="ECO:0000313" key="9">
    <source>
        <dbReference type="Proteomes" id="UP000078116"/>
    </source>
</evidence>
<dbReference type="PANTHER" id="PTHR30537">
    <property type="entry name" value="HTH-TYPE TRANSCRIPTIONAL REGULATOR"/>
    <property type="match status" value="1"/>
</dbReference>
<dbReference type="EMBL" id="LXJZ01000194">
    <property type="protein sequence ID" value="OAJ55354.1"/>
    <property type="molecule type" value="Genomic_DNA"/>
</dbReference>
<dbReference type="SUPFAM" id="SSF53850">
    <property type="entry name" value="Periplasmic binding protein-like II"/>
    <property type="match status" value="1"/>
</dbReference>
<name>A0A1A9N7W6_9BURK</name>
<evidence type="ECO:0000259" key="5">
    <source>
        <dbReference type="PROSITE" id="PS50931"/>
    </source>
</evidence>
<dbReference type="InterPro" id="IPR036390">
    <property type="entry name" value="WH_DNA-bd_sf"/>
</dbReference>
<dbReference type="FunFam" id="1.10.10.10:FF:000001">
    <property type="entry name" value="LysR family transcriptional regulator"/>
    <property type="match status" value="1"/>
</dbReference>
<dbReference type="PANTHER" id="PTHR30537:SF5">
    <property type="entry name" value="HTH-TYPE TRANSCRIPTIONAL ACTIVATOR TTDR-RELATED"/>
    <property type="match status" value="1"/>
</dbReference>
<organism evidence="7 9">
    <name type="scientific">Paraburkholderia ginsengiterrae</name>
    <dbReference type="NCBI Taxonomy" id="1462993"/>
    <lineage>
        <taxon>Bacteria</taxon>
        <taxon>Pseudomonadati</taxon>
        <taxon>Pseudomonadota</taxon>
        <taxon>Betaproteobacteria</taxon>
        <taxon>Burkholderiales</taxon>
        <taxon>Burkholderiaceae</taxon>
        <taxon>Paraburkholderia</taxon>
    </lineage>
</organism>
<evidence type="ECO:0000256" key="3">
    <source>
        <dbReference type="ARBA" id="ARBA00023125"/>
    </source>
</evidence>
<dbReference type="Gene3D" id="3.40.190.290">
    <property type="match status" value="1"/>
</dbReference>
<evidence type="ECO:0000256" key="4">
    <source>
        <dbReference type="ARBA" id="ARBA00023163"/>
    </source>
</evidence>
<feature type="domain" description="HTH lysR-type" evidence="5">
    <location>
        <begin position="1"/>
        <end position="59"/>
    </location>
</feature>
<evidence type="ECO:0000313" key="8">
    <source>
        <dbReference type="Proteomes" id="UP000077961"/>
    </source>
</evidence>
<dbReference type="EMBL" id="LXKA01000220">
    <property type="protein sequence ID" value="OAJ61387.1"/>
    <property type="molecule type" value="Genomic_DNA"/>
</dbReference>
<comment type="similarity">
    <text evidence="1">Belongs to the LysR transcriptional regulatory family.</text>
</comment>
<dbReference type="InterPro" id="IPR058163">
    <property type="entry name" value="LysR-type_TF_proteobact-type"/>
</dbReference>
<dbReference type="Pfam" id="PF00126">
    <property type="entry name" value="HTH_1"/>
    <property type="match status" value="1"/>
</dbReference>
<keyword evidence="8" id="KW-1185">Reference proteome</keyword>
<evidence type="ECO:0000313" key="7">
    <source>
        <dbReference type="EMBL" id="OAJ61387.1"/>
    </source>
</evidence>
<dbReference type="PROSITE" id="PS50931">
    <property type="entry name" value="HTH_LYSR"/>
    <property type="match status" value="1"/>
</dbReference>
<accession>A0A1A9N7W6</accession>
<dbReference type="Proteomes" id="UP000078116">
    <property type="component" value="Unassembled WGS sequence"/>
</dbReference>
<keyword evidence="3" id="KW-0238">DNA-binding</keyword>
<dbReference type="SUPFAM" id="SSF46785">
    <property type="entry name" value="Winged helix' DNA-binding domain"/>
    <property type="match status" value="1"/>
</dbReference>
<dbReference type="GO" id="GO:0003700">
    <property type="term" value="F:DNA-binding transcription factor activity"/>
    <property type="evidence" value="ECO:0007669"/>
    <property type="project" value="InterPro"/>
</dbReference>
<dbReference type="Gene3D" id="1.10.10.10">
    <property type="entry name" value="Winged helix-like DNA-binding domain superfamily/Winged helix DNA-binding domain"/>
    <property type="match status" value="1"/>
</dbReference>
<sequence>MDTIRNMKTFVAVVDTGGFTKAAHQLSTTPPVISRSVTELEGHLRTRLLNRTTRRVALTEAGQRYLERCREILASVAAAEAEASDAHAIPAGTIRIHATPSIGQNYVIPAIAAYQARYPEVTVDLTLSQHVPDLLEEGYDVAIRLSPDALPDSNFISHHLGAIRTVLCAAPHYLEVHGMPRTVKDLASHACLQLALPMFASDRWLLMGPDGEREFQLPASRFKVNMSEAMAAALHEGMGIGTLPTLAIRSALRAGSLVRVLPDYHLQELNVYALYASRQYLDAKIRTWIQFARKWITYAIRADELVIAGTPGHDVEPGLPRTTASVRDGGPADFARPVSTMPVLNAR</sequence>
<keyword evidence="2" id="KW-0805">Transcription regulation</keyword>
<protein>
    <submittedName>
        <fullName evidence="7">LysR family transcriptional regulator</fullName>
    </submittedName>
</protein>
<dbReference type="Pfam" id="PF03466">
    <property type="entry name" value="LysR_substrate"/>
    <property type="match status" value="1"/>
</dbReference>
<keyword evidence="4" id="KW-0804">Transcription</keyword>
<dbReference type="CDD" id="cd08422">
    <property type="entry name" value="PBP2_CrgA_like"/>
    <property type="match status" value="1"/>
</dbReference>
<dbReference type="STRING" id="1462993.A6V36_35150"/>
<dbReference type="AlphaFoldDB" id="A0A1A9N7W6"/>
<dbReference type="RefSeq" id="WP_064270216.1">
    <property type="nucleotide sequence ID" value="NZ_LXJZ01000194.1"/>
</dbReference>
<evidence type="ECO:0000313" key="6">
    <source>
        <dbReference type="EMBL" id="OAJ55354.1"/>
    </source>
</evidence>
<dbReference type="OrthoDB" id="9786526at2"/>
<dbReference type="InterPro" id="IPR005119">
    <property type="entry name" value="LysR_subst-bd"/>
</dbReference>
<gene>
    <name evidence="6" type="ORF">A6V36_35150</name>
    <name evidence="7" type="ORF">A6V37_25615</name>
</gene>
<comment type="caution">
    <text evidence="7">The sequence shown here is derived from an EMBL/GenBank/DDBJ whole genome shotgun (WGS) entry which is preliminary data.</text>
</comment>
<dbReference type="InterPro" id="IPR036388">
    <property type="entry name" value="WH-like_DNA-bd_sf"/>
</dbReference>
<reference evidence="8 9" key="1">
    <citation type="submission" date="2016-04" db="EMBL/GenBank/DDBJ databases">
        <title>Reclassification of Paraburkholderia panaciterrae (Farh et al. 2015) Dobritsa &amp; Samadpour 2016 as a later homotypic synonym of Paraburkholderia ginsengiterrae (Farh et al. 2015) Dobritsa &amp; Samadpour 2016.</title>
        <authorList>
            <person name="Dobritsa A.P."/>
            <person name="Kutumbaka K."/>
            <person name="Samadpour M."/>
        </authorList>
    </citation>
    <scope>NUCLEOTIDE SEQUENCE [LARGE SCALE GENOMIC DNA]</scope>
    <source>
        <strain evidence="7 9">DCY85</strain>
        <strain evidence="6 8">DCY85-1</strain>
    </source>
</reference>
<dbReference type="InterPro" id="IPR000847">
    <property type="entry name" value="LysR_HTH_N"/>
</dbReference>
<dbReference type="Proteomes" id="UP000077961">
    <property type="component" value="Unassembled WGS sequence"/>
</dbReference>
<dbReference type="GO" id="GO:0003677">
    <property type="term" value="F:DNA binding"/>
    <property type="evidence" value="ECO:0007669"/>
    <property type="project" value="UniProtKB-KW"/>
</dbReference>